<organism evidence="2 3">
    <name type="scientific">Paraburkholderia lycopersici</name>
    <dbReference type="NCBI Taxonomy" id="416944"/>
    <lineage>
        <taxon>Bacteria</taxon>
        <taxon>Pseudomonadati</taxon>
        <taxon>Pseudomonadota</taxon>
        <taxon>Betaproteobacteria</taxon>
        <taxon>Burkholderiales</taxon>
        <taxon>Burkholderiaceae</taxon>
        <taxon>Paraburkholderia</taxon>
    </lineage>
</organism>
<dbReference type="Pfam" id="PF01527">
    <property type="entry name" value="HTH_Tnp_1"/>
    <property type="match status" value="1"/>
</dbReference>
<dbReference type="GO" id="GO:0006313">
    <property type="term" value="P:DNA transposition"/>
    <property type="evidence" value="ECO:0007669"/>
    <property type="project" value="InterPro"/>
</dbReference>
<proteinExistence type="predicted"/>
<feature type="coiled-coil region" evidence="1">
    <location>
        <begin position="62"/>
        <end position="89"/>
    </location>
</feature>
<evidence type="ECO:0000313" key="3">
    <source>
        <dbReference type="Proteomes" id="UP000198908"/>
    </source>
</evidence>
<name>A0A1G6MX46_9BURK</name>
<dbReference type="Proteomes" id="UP000198908">
    <property type="component" value="Unassembled WGS sequence"/>
</dbReference>
<dbReference type="InterPro" id="IPR009057">
    <property type="entry name" value="Homeodomain-like_sf"/>
</dbReference>
<dbReference type="PANTHER" id="PTHR33215">
    <property type="entry name" value="PROTEIN DISTAL ANTENNA"/>
    <property type="match status" value="1"/>
</dbReference>
<accession>A0A1G6MX46</accession>
<protein>
    <submittedName>
        <fullName evidence="2">Transposase</fullName>
    </submittedName>
</protein>
<evidence type="ECO:0000256" key="1">
    <source>
        <dbReference type="SAM" id="Coils"/>
    </source>
</evidence>
<dbReference type="InterPro" id="IPR051839">
    <property type="entry name" value="RD_transcriptional_regulator"/>
</dbReference>
<gene>
    <name evidence="2" type="ORF">SAMN05421548_108122</name>
</gene>
<reference evidence="3" key="1">
    <citation type="submission" date="2016-09" db="EMBL/GenBank/DDBJ databases">
        <authorList>
            <person name="Varghese N."/>
            <person name="Submissions S."/>
        </authorList>
    </citation>
    <scope>NUCLEOTIDE SEQUENCE [LARGE SCALE GENOMIC DNA]</scope>
    <source>
        <strain evidence="3">TNe-862</strain>
    </source>
</reference>
<dbReference type="SUPFAM" id="SSF46689">
    <property type="entry name" value="Homeodomain-like"/>
    <property type="match status" value="1"/>
</dbReference>
<dbReference type="PANTHER" id="PTHR33215:SF13">
    <property type="entry name" value="PROTEIN DISTAL ANTENNA"/>
    <property type="match status" value="1"/>
</dbReference>
<dbReference type="EMBL" id="FMYQ01000008">
    <property type="protein sequence ID" value="SDC60021.1"/>
    <property type="molecule type" value="Genomic_DNA"/>
</dbReference>
<sequence>MSKTRRHFTDEFKREAVRLCNESGAVLTQIARDLGIGENLLHRWVRLARDGALEMDASKPLRAEALSEVQRLQRELRRVTMERDILRKALGYFAKDPQ</sequence>
<dbReference type="Gene3D" id="1.10.10.60">
    <property type="entry name" value="Homeodomain-like"/>
    <property type="match status" value="1"/>
</dbReference>
<dbReference type="GO" id="GO:0004803">
    <property type="term" value="F:transposase activity"/>
    <property type="evidence" value="ECO:0007669"/>
    <property type="project" value="InterPro"/>
</dbReference>
<dbReference type="STRING" id="416944.SAMN05421548_108122"/>
<dbReference type="GO" id="GO:0003677">
    <property type="term" value="F:DNA binding"/>
    <property type="evidence" value="ECO:0007669"/>
    <property type="project" value="InterPro"/>
</dbReference>
<keyword evidence="1" id="KW-0175">Coiled coil</keyword>
<dbReference type="InterPro" id="IPR002514">
    <property type="entry name" value="Transposase_8"/>
</dbReference>
<evidence type="ECO:0000313" key="2">
    <source>
        <dbReference type="EMBL" id="SDC60021.1"/>
    </source>
</evidence>
<dbReference type="AlphaFoldDB" id="A0A1G6MX46"/>
<keyword evidence="3" id="KW-1185">Reference proteome</keyword>